<accession>A0A0F9I7G4</accession>
<sequence>MTLQPLLAPVKGAPDFILSINPQYPDELFVFLGMALLERVPRLRDHIAFKMLLARLYNAKVQVQSLVECFGIAHTTLRRWGLALLSGDMDVMKRAFSGQGAERKVTPGIEGYVRDRFNELYGYCRNYSQKIREEVKKYFNTEISAERLRWIFAEEREKLRKAQEVITLERVETELQKAQESLECDDINPEAETGDRANSCELEMSTSNFEQPIIDQENNCLQYNELLRRDFCGIGENDSMNLTPNYSLWKGEIIYSGRSVPKGPKLLHHAGLVLFTPWLDQVTGDLNKYRDIIRQWFAQVLLGAVNHEQSKTIAFSSLEFLVGPSVRALNHQRYLLRQLAGVEHTLAMLKRNIRLLDLSNQHIFYYDPHVEEYTGFLKILKGWCGGMGRVNKVLNLDFIHTLKGSPCFVQHFDNYYDVRERFFMCTAAFRRILPGEERSLTWIADRGIYSLKALQRIIEMGDHIITWEKGYARDGWDDAREGESFTRLRQRNYESDLLTYEFCWQESPWVRDSRFRRIVVRARNPNGNEIEVAILASDREQSGRQIITEIFSRWLQENDFSYLINHFGIDELTSRAYESYSSIEDELTDRQVRSREYKALMQKKRKVESSLSRLLLNRQKQEKLIIKKGQAGVRKRKGLESEFKDLESQLEALESTYNDDSHQETNRQLERQKEKSYKALEKLIAKLEKEKEAGKGKLQDLEVDIRQKTTEMENLEKNLMETVRDESRLQALIEEQYFRLDMRRKAFMDAIRLSSRNIFYCLMDIFRPLYNNYRDDHVILRELTRSLGIIEKRDGVVNIQLMPTMEFQPKVKQIVSDFLEQMSYRINAYFDGRYLPVRIQLLEDQSELFGKRQKE</sequence>
<name>A0A0F9I7G4_9ZZZZ</name>
<evidence type="ECO:0000313" key="2">
    <source>
        <dbReference type="EMBL" id="KKM23546.1"/>
    </source>
</evidence>
<gene>
    <name evidence="2" type="ORF">LCGC14_1614110</name>
</gene>
<proteinExistence type="predicted"/>
<reference evidence="2" key="1">
    <citation type="journal article" date="2015" name="Nature">
        <title>Complex archaea that bridge the gap between prokaryotes and eukaryotes.</title>
        <authorList>
            <person name="Spang A."/>
            <person name="Saw J.H."/>
            <person name="Jorgensen S.L."/>
            <person name="Zaremba-Niedzwiedzka K."/>
            <person name="Martijn J."/>
            <person name="Lind A.E."/>
            <person name="van Eijk R."/>
            <person name="Schleper C."/>
            <person name="Guy L."/>
            <person name="Ettema T.J."/>
        </authorList>
    </citation>
    <scope>NUCLEOTIDE SEQUENCE</scope>
</reference>
<feature type="coiled-coil region" evidence="1">
    <location>
        <begin position="636"/>
        <end position="732"/>
    </location>
</feature>
<comment type="caution">
    <text evidence="2">The sequence shown here is derived from an EMBL/GenBank/DDBJ whole genome shotgun (WGS) entry which is preliminary data.</text>
</comment>
<evidence type="ECO:0000256" key="1">
    <source>
        <dbReference type="SAM" id="Coils"/>
    </source>
</evidence>
<keyword evidence="1" id="KW-0175">Coiled coil</keyword>
<feature type="coiled-coil region" evidence="1">
    <location>
        <begin position="161"/>
        <end position="188"/>
    </location>
</feature>
<dbReference type="EMBL" id="LAZR01013103">
    <property type="protein sequence ID" value="KKM23546.1"/>
    <property type="molecule type" value="Genomic_DNA"/>
</dbReference>
<organism evidence="2">
    <name type="scientific">marine sediment metagenome</name>
    <dbReference type="NCBI Taxonomy" id="412755"/>
    <lineage>
        <taxon>unclassified sequences</taxon>
        <taxon>metagenomes</taxon>
        <taxon>ecological metagenomes</taxon>
    </lineage>
</organism>
<protein>
    <submittedName>
        <fullName evidence="2">Uncharacterized protein</fullName>
    </submittedName>
</protein>
<dbReference type="AlphaFoldDB" id="A0A0F9I7G4"/>